<feature type="transmembrane region" description="Helical" evidence="4">
    <location>
        <begin position="359"/>
        <end position="375"/>
    </location>
</feature>
<organism evidence="5 6">
    <name type="scientific">Candidatus Odoribacter faecigallinarum</name>
    <dbReference type="NCBI Taxonomy" id="2838706"/>
    <lineage>
        <taxon>Bacteria</taxon>
        <taxon>Pseudomonadati</taxon>
        <taxon>Bacteroidota</taxon>
        <taxon>Bacteroidia</taxon>
        <taxon>Bacteroidales</taxon>
        <taxon>Odoribacteraceae</taxon>
        <taxon>Odoribacter</taxon>
    </lineage>
</organism>
<dbReference type="AlphaFoldDB" id="A0A9D1V033"/>
<dbReference type="Pfam" id="PF12895">
    <property type="entry name" value="ANAPC3"/>
    <property type="match status" value="1"/>
</dbReference>
<feature type="transmembrane region" description="Helical" evidence="4">
    <location>
        <begin position="197"/>
        <end position="217"/>
    </location>
</feature>
<feature type="transmembrane region" description="Helical" evidence="4">
    <location>
        <begin position="381"/>
        <end position="397"/>
    </location>
</feature>
<reference evidence="5" key="1">
    <citation type="journal article" date="2021" name="PeerJ">
        <title>Extensive microbial diversity within the chicken gut microbiome revealed by metagenomics and culture.</title>
        <authorList>
            <person name="Gilroy R."/>
            <person name="Ravi A."/>
            <person name="Getino M."/>
            <person name="Pursley I."/>
            <person name="Horton D.L."/>
            <person name="Alikhan N.F."/>
            <person name="Baker D."/>
            <person name="Gharbi K."/>
            <person name="Hall N."/>
            <person name="Watson M."/>
            <person name="Adriaenssens E.M."/>
            <person name="Foster-Nyarko E."/>
            <person name="Jarju S."/>
            <person name="Secka A."/>
            <person name="Antonio M."/>
            <person name="Oren A."/>
            <person name="Chaudhuri R.R."/>
            <person name="La Ragione R."/>
            <person name="Hildebrand F."/>
            <person name="Pallen M.J."/>
        </authorList>
    </citation>
    <scope>NUCLEOTIDE SEQUENCE</scope>
    <source>
        <strain evidence="5">23274</strain>
    </source>
</reference>
<evidence type="ECO:0000313" key="5">
    <source>
        <dbReference type="EMBL" id="HIX03617.1"/>
    </source>
</evidence>
<dbReference type="Gene3D" id="1.25.40.10">
    <property type="entry name" value="Tetratricopeptide repeat domain"/>
    <property type="match status" value="2"/>
</dbReference>
<evidence type="ECO:0000313" key="6">
    <source>
        <dbReference type="Proteomes" id="UP000824202"/>
    </source>
</evidence>
<keyword evidence="1" id="KW-0677">Repeat</keyword>
<dbReference type="InterPro" id="IPR019734">
    <property type="entry name" value="TPR_rpt"/>
</dbReference>
<feature type="repeat" description="TPR" evidence="3">
    <location>
        <begin position="823"/>
        <end position="856"/>
    </location>
</feature>
<comment type="caution">
    <text evidence="5">The sequence shown here is derived from an EMBL/GenBank/DDBJ whole genome shotgun (WGS) entry which is preliminary data.</text>
</comment>
<dbReference type="Pfam" id="PF14559">
    <property type="entry name" value="TPR_19"/>
    <property type="match status" value="1"/>
</dbReference>
<dbReference type="EMBL" id="DXFT01000110">
    <property type="protein sequence ID" value="HIX03617.1"/>
    <property type="molecule type" value="Genomic_DNA"/>
</dbReference>
<dbReference type="PANTHER" id="PTHR44943">
    <property type="entry name" value="CELLULOSE SYNTHASE OPERON PROTEIN C"/>
    <property type="match status" value="1"/>
</dbReference>
<feature type="repeat" description="TPR" evidence="3">
    <location>
        <begin position="755"/>
        <end position="788"/>
    </location>
</feature>
<dbReference type="PANTHER" id="PTHR44943:SF8">
    <property type="entry name" value="TPR REPEAT-CONTAINING PROTEIN MJ0263"/>
    <property type="match status" value="1"/>
</dbReference>
<keyword evidence="4" id="KW-0472">Membrane</keyword>
<evidence type="ECO:0000256" key="3">
    <source>
        <dbReference type="PROSITE-ProRule" id="PRU00339"/>
    </source>
</evidence>
<proteinExistence type="predicted"/>
<evidence type="ECO:0000256" key="1">
    <source>
        <dbReference type="ARBA" id="ARBA00022737"/>
    </source>
</evidence>
<dbReference type="SUPFAM" id="SSF48452">
    <property type="entry name" value="TPR-like"/>
    <property type="match status" value="2"/>
</dbReference>
<dbReference type="Proteomes" id="UP000824202">
    <property type="component" value="Unassembled WGS sequence"/>
</dbReference>
<keyword evidence="4" id="KW-0812">Transmembrane</keyword>
<dbReference type="PROSITE" id="PS50005">
    <property type="entry name" value="TPR"/>
    <property type="match status" value="2"/>
</dbReference>
<keyword evidence="4" id="KW-1133">Transmembrane helix</keyword>
<keyword evidence="2 3" id="KW-0802">TPR repeat</keyword>
<name>A0A9D1V033_9BACT</name>
<feature type="transmembrane region" description="Helical" evidence="4">
    <location>
        <begin position="335"/>
        <end position="352"/>
    </location>
</feature>
<feature type="transmembrane region" description="Helical" evidence="4">
    <location>
        <begin position="481"/>
        <end position="506"/>
    </location>
</feature>
<dbReference type="InterPro" id="IPR051685">
    <property type="entry name" value="Ycf3/AcsC/BcsC/TPR_MFPF"/>
</dbReference>
<gene>
    <name evidence="5" type="ORF">H9863_05825</name>
</gene>
<accession>A0A9D1V033</accession>
<evidence type="ECO:0000256" key="4">
    <source>
        <dbReference type="SAM" id="Phobius"/>
    </source>
</evidence>
<feature type="transmembrane region" description="Helical" evidence="4">
    <location>
        <begin position="310"/>
        <end position="329"/>
    </location>
</feature>
<feature type="transmembrane region" description="Helical" evidence="4">
    <location>
        <begin position="285"/>
        <end position="303"/>
    </location>
</feature>
<dbReference type="SMART" id="SM00028">
    <property type="entry name" value="TPR"/>
    <property type="match status" value="4"/>
</dbReference>
<feature type="transmembrane region" description="Helical" evidence="4">
    <location>
        <begin position="571"/>
        <end position="589"/>
    </location>
</feature>
<feature type="transmembrane region" description="Helical" evidence="4">
    <location>
        <begin position="513"/>
        <end position="531"/>
    </location>
</feature>
<sequence length="1001" mass="114153">MKQDKLQVTSVKEQSLPSWSVVFFSGGEPLSQERFLEMLEEVPHDLVVLADRNRMSEAEINVLCRQYCRQEPLSRKVAYLAGGESKLWLGCIRNLWAAAPEIVYSPVLIGSKSAFRKAYGGTDLAGNVLAGVGYSLQKVGGMKFLRLNGNVAKTEDGAKSKWALWWNYTCKLPVSYLFSGMFFKQMLRPSGRVQRDMVFRFLMVLFACFAFVFMPYISRDYGVTGDEFVDHRHAGYVLDYFAKGDKAALNQPQTALHLYGNTVQVITAAICRWFDVENYYELRHFFGGLVGAVGVLAVGLLGLRWGGGLCGLLAVLMMFFTPRFFGHSMNNLKDVPFAVGYVLALFYTVRLFDYFPAVRLRHLVGLVLGIALALGTRSGGLILYPMLFMYAGLYYISQSGGIREFYHFGKHRRLVGQILQIVILTIFISYILAISLWPFALANPLQNVIYSLTKFTNYNVGLRTIFDGEQMMSNMLPWQYAPKYLCIGMPIVILIGFFAYFIYAAVRKKEFSLISFFLFFAAVFPVFWVIYQNSNLYGGIRHLLFVMPPMVVLAARFWSGMVDVSRGVGKVAVVLVFAVLLALPAAHMVRNHPNDYVYFNEFKGGLKGAYGDYETDYYFNSLKESADWFKEHVLPSLPKDKKTIISTQAINQVAYYFRKDTNIKVSYCRYYEKYAKDWDYAMFGNVYVNDYQLKNGLFPIEGTLYTPLVDGFPMSFVAKRDTKLDLQGFQLEQDKKYDEALRVFEEYLTTHPKNEEVWSRMGKLYYTEGDMKKAQDALSHALALQPALNEALYVSTLVNIAVKNYPVALQMVGRMLADNEFSADAWYLQASVYYHMKNYQSAINSLNRLLAFRPNFDRAHVLAGDIFCDHGDYRKALQLYETAAKCKQSGLTIVKMADMLARLKMYPQANGLLDQILKMQPDYYPALKVKCRMALQEGKREEAARYLKGMDAVTDDPELFVLRALYYDGVDRSLALQMLQRALELDEGNAEALRLKNQKRL</sequence>
<protein>
    <submittedName>
        <fullName evidence="5">Tetratricopeptide repeat protein</fullName>
    </submittedName>
</protein>
<feature type="transmembrane region" description="Helical" evidence="4">
    <location>
        <begin position="543"/>
        <end position="559"/>
    </location>
</feature>
<feature type="transmembrane region" description="Helical" evidence="4">
    <location>
        <begin position="418"/>
        <end position="440"/>
    </location>
</feature>
<dbReference type="InterPro" id="IPR011990">
    <property type="entry name" value="TPR-like_helical_dom_sf"/>
</dbReference>
<evidence type="ECO:0000256" key="2">
    <source>
        <dbReference type="ARBA" id="ARBA00022803"/>
    </source>
</evidence>
<reference evidence="5" key="2">
    <citation type="submission" date="2021-04" db="EMBL/GenBank/DDBJ databases">
        <authorList>
            <person name="Gilroy R."/>
        </authorList>
    </citation>
    <scope>NUCLEOTIDE SEQUENCE</scope>
    <source>
        <strain evidence="5">23274</strain>
    </source>
</reference>